<gene>
    <name evidence="1" type="ORF">DFH01_17060</name>
</gene>
<name>A0A317FA27_9PROT</name>
<dbReference type="Gene3D" id="2.60.120.580">
    <property type="entry name" value="Acetamidase/Formamidase-like domains"/>
    <property type="match status" value="2"/>
</dbReference>
<keyword evidence="2" id="KW-1185">Reference proteome</keyword>
<dbReference type="Proteomes" id="UP000245765">
    <property type="component" value="Unassembled WGS sequence"/>
</dbReference>
<dbReference type="SUPFAM" id="SSF141130">
    <property type="entry name" value="Acetamidase/Formamidase-like"/>
    <property type="match status" value="1"/>
</dbReference>
<protein>
    <submittedName>
        <fullName evidence="1">Amidase</fullName>
    </submittedName>
</protein>
<dbReference type="InterPro" id="IPR004304">
    <property type="entry name" value="FmdA_AmdA"/>
</dbReference>
<proteinExistence type="predicted"/>
<dbReference type="PANTHER" id="PTHR31891">
    <property type="entry name" value="FORMAMIDASE C869.04-RELATED"/>
    <property type="match status" value="1"/>
</dbReference>
<dbReference type="Gene3D" id="3.10.28.20">
    <property type="entry name" value="Acetamidase/Formamidase-like domains"/>
    <property type="match status" value="1"/>
</dbReference>
<dbReference type="GO" id="GO:0016811">
    <property type="term" value="F:hydrolase activity, acting on carbon-nitrogen (but not peptide) bonds, in linear amides"/>
    <property type="evidence" value="ECO:0007669"/>
    <property type="project" value="InterPro"/>
</dbReference>
<dbReference type="RefSeq" id="WP_109871709.1">
    <property type="nucleotide sequence ID" value="NZ_QGNA01000004.1"/>
</dbReference>
<dbReference type="PANTHER" id="PTHR31891:SF1">
    <property type="entry name" value="FORMAMIDASE C869.04-RELATED"/>
    <property type="match status" value="1"/>
</dbReference>
<dbReference type="Pfam" id="PF03069">
    <property type="entry name" value="FmdA_AmdA"/>
    <property type="match status" value="2"/>
</dbReference>
<dbReference type="EMBL" id="QGNA01000004">
    <property type="protein sequence ID" value="PWS35342.1"/>
    <property type="molecule type" value="Genomic_DNA"/>
</dbReference>
<evidence type="ECO:0000313" key="1">
    <source>
        <dbReference type="EMBL" id="PWS35342.1"/>
    </source>
</evidence>
<organism evidence="1 2">
    <name type="scientific">Falsiroseomonas bella</name>
    <dbReference type="NCBI Taxonomy" id="2184016"/>
    <lineage>
        <taxon>Bacteria</taxon>
        <taxon>Pseudomonadati</taxon>
        <taxon>Pseudomonadota</taxon>
        <taxon>Alphaproteobacteria</taxon>
        <taxon>Acetobacterales</taxon>
        <taxon>Roseomonadaceae</taxon>
        <taxon>Falsiroseomonas</taxon>
    </lineage>
</organism>
<accession>A0A317FA27</accession>
<sequence>MPATHRIAATPETVRFGAFDAGFPPVASIASGDLVVLECVSGAPEIMPKPESGLKVPPALAAIHAADPPRMGPHIITGPVAVQGAEPGDVLRVDIEKIELGNDWGFCGFRPLFGTLPEDFPYARMLHIPVDKAAMTCTVPVGPGVTLPLSPFFGVMGVAPPSAWGRISTKEPRAHGGNLDNKEIGEGATLWLPVHVAGAMFSAGDGHGVQGDGEVCINALEMCLTGHFRLTLEKGGGAADPALRFPRAETKTHYISMGLNEDLDLAMKQALREMISFIVARMNVSPADAYQLCSLAVDFRVTQTVNGEKGVHGMLKKGLLF</sequence>
<evidence type="ECO:0000313" key="2">
    <source>
        <dbReference type="Proteomes" id="UP000245765"/>
    </source>
</evidence>
<comment type="caution">
    <text evidence="1">The sequence shown here is derived from an EMBL/GenBank/DDBJ whole genome shotgun (WGS) entry which is preliminary data.</text>
</comment>
<dbReference type="AlphaFoldDB" id="A0A317FA27"/>
<reference evidence="2" key="1">
    <citation type="submission" date="2018-05" db="EMBL/GenBank/DDBJ databases">
        <authorList>
            <person name="Du Z."/>
            <person name="Wang X."/>
        </authorList>
    </citation>
    <scope>NUCLEOTIDE SEQUENCE [LARGE SCALE GENOMIC DNA]</scope>
    <source>
        <strain evidence="2">CQN31</strain>
    </source>
</reference>
<dbReference type="OrthoDB" id="9785236at2"/>